<evidence type="ECO:0000259" key="1">
    <source>
        <dbReference type="PROSITE" id="PS51186"/>
    </source>
</evidence>
<dbReference type="CDD" id="cd04301">
    <property type="entry name" value="NAT_SF"/>
    <property type="match status" value="1"/>
</dbReference>
<dbReference type="PROSITE" id="PS51186">
    <property type="entry name" value="GNAT"/>
    <property type="match status" value="1"/>
</dbReference>
<dbReference type="SUPFAM" id="SSF55729">
    <property type="entry name" value="Acyl-CoA N-acyltransferases (Nat)"/>
    <property type="match status" value="1"/>
</dbReference>
<comment type="caution">
    <text evidence="2">The sequence shown here is derived from an EMBL/GenBank/DDBJ whole genome shotgun (WGS) entry which is preliminary data.</text>
</comment>
<keyword evidence="3" id="KW-1185">Reference proteome</keyword>
<organism evidence="2 3">
    <name type="scientific">Butyrivibrio fibrisolvens</name>
    <dbReference type="NCBI Taxonomy" id="831"/>
    <lineage>
        <taxon>Bacteria</taxon>
        <taxon>Bacillati</taxon>
        <taxon>Bacillota</taxon>
        <taxon>Clostridia</taxon>
        <taxon>Lachnospirales</taxon>
        <taxon>Lachnospiraceae</taxon>
        <taxon>Butyrivibrio</taxon>
    </lineage>
</organism>
<evidence type="ECO:0000313" key="3">
    <source>
        <dbReference type="Proteomes" id="UP000245488"/>
    </source>
</evidence>
<reference evidence="2 3" key="1">
    <citation type="submission" date="2017-09" db="EMBL/GenBank/DDBJ databases">
        <title>High-quality draft genome sequence of Butyrivibrio fibrisolvens INBov1, isolated from cow rumen.</title>
        <authorList>
            <person name="Rodriguez Hernaez J."/>
            <person name="Rivarola M."/>
            <person name="Paniego N."/>
            <person name="Cravero S."/>
            <person name="Ceron Cucchi M."/>
            <person name="Martinez M.C."/>
        </authorList>
    </citation>
    <scope>NUCLEOTIDE SEQUENCE [LARGE SCALE GENOMIC DNA]</scope>
    <source>
        <strain evidence="2 3">INBov1</strain>
    </source>
</reference>
<protein>
    <submittedName>
        <fullName evidence="2">GNAT family N-acetyltransferase</fullName>
    </submittedName>
</protein>
<name>A0A317FXN0_BUTFI</name>
<proteinExistence type="predicted"/>
<dbReference type="InterPro" id="IPR016181">
    <property type="entry name" value="Acyl_CoA_acyltransferase"/>
</dbReference>
<dbReference type="InterPro" id="IPR000182">
    <property type="entry name" value="GNAT_dom"/>
</dbReference>
<dbReference type="Proteomes" id="UP000245488">
    <property type="component" value="Chromosome"/>
</dbReference>
<accession>A0A317FXN0</accession>
<keyword evidence="2" id="KW-0808">Transferase</keyword>
<sequence>MIHLKEVTPDNWRLGLSVRKDQKEYVSDTNRLLARAWAYRDHRSNALVIYDDEIPVGMALYYDYEDGQAYDFSQLFIDSRYQGKGLGYEAAKHILSRMESDGRYNKVILCYIDGNYAAKHMYEKLGFSTTGEADGDEIIMVKMFENNKGEMDE</sequence>
<dbReference type="AlphaFoldDB" id="A0A317FXN0"/>
<feature type="domain" description="N-acetyltransferase" evidence="1">
    <location>
        <begin position="2"/>
        <end position="145"/>
    </location>
</feature>
<gene>
    <name evidence="2" type="ORF">CPT75_04785</name>
</gene>
<dbReference type="RefSeq" id="WP_110072295.1">
    <property type="nucleotide sequence ID" value="NZ_CM009896.1"/>
</dbReference>
<dbReference type="Gene3D" id="3.40.630.30">
    <property type="match status" value="1"/>
</dbReference>
<evidence type="ECO:0000313" key="2">
    <source>
        <dbReference type="EMBL" id="PWT26484.1"/>
    </source>
</evidence>
<dbReference type="Pfam" id="PF00583">
    <property type="entry name" value="Acetyltransf_1"/>
    <property type="match status" value="1"/>
</dbReference>
<dbReference type="GO" id="GO:0016747">
    <property type="term" value="F:acyltransferase activity, transferring groups other than amino-acyl groups"/>
    <property type="evidence" value="ECO:0007669"/>
    <property type="project" value="InterPro"/>
</dbReference>
<dbReference type="EMBL" id="NXNG01000001">
    <property type="protein sequence ID" value="PWT26484.1"/>
    <property type="molecule type" value="Genomic_DNA"/>
</dbReference>